<dbReference type="Gene3D" id="3.40.50.300">
    <property type="entry name" value="P-loop containing nucleotide triphosphate hydrolases"/>
    <property type="match status" value="1"/>
</dbReference>
<dbReference type="SMART" id="SM00382">
    <property type="entry name" value="AAA"/>
    <property type="match status" value="1"/>
</dbReference>
<dbReference type="GO" id="GO:0016887">
    <property type="term" value="F:ATP hydrolysis activity"/>
    <property type="evidence" value="ECO:0007669"/>
    <property type="project" value="InterPro"/>
</dbReference>
<dbReference type="InterPro" id="IPR050168">
    <property type="entry name" value="AAA_ATPase_domain"/>
</dbReference>
<dbReference type="InterPro" id="IPR027417">
    <property type="entry name" value="P-loop_NTPase"/>
</dbReference>
<dbReference type="InterPro" id="IPR003960">
    <property type="entry name" value="ATPase_AAA_CS"/>
</dbReference>
<dbReference type="InterPro" id="IPR003593">
    <property type="entry name" value="AAA+_ATPase"/>
</dbReference>
<dbReference type="Proteomes" id="UP000663832">
    <property type="component" value="Unassembled WGS sequence"/>
</dbReference>
<keyword evidence="1" id="KW-0547">Nucleotide-binding</keyword>
<dbReference type="CDD" id="cd19481">
    <property type="entry name" value="RecA-like_protease"/>
    <property type="match status" value="1"/>
</dbReference>
<accession>A0A816EC64</accession>
<comment type="caution">
    <text evidence="6">The sequence shown here is derived from an EMBL/GenBank/DDBJ whole genome shotgun (WGS) entry which is preliminary data.</text>
</comment>
<dbReference type="Proteomes" id="UP000663877">
    <property type="component" value="Unassembled WGS sequence"/>
</dbReference>
<dbReference type="InterPro" id="IPR003959">
    <property type="entry name" value="ATPase_AAA_core"/>
</dbReference>
<evidence type="ECO:0000313" key="5">
    <source>
        <dbReference type="EMBL" id="CAF1505896.1"/>
    </source>
</evidence>
<keyword evidence="3" id="KW-0175">Coiled coil</keyword>
<dbReference type="GO" id="GO:0005524">
    <property type="term" value="F:ATP binding"/>
    <property type="evidence" value="ECO:0007669"/>
    <property type="project" value="UniProtKB-KW"/>
</dbReference>
<evidence type="ECO:0000256" key="3">
    <source>
        <dbReference type="SAM" id="Coils"/>
    </source>
</evidence>
<keyword evidence="2" id="KW-0067">ATP-binding</keyword>
<evidence type="ECO:0000259" key="4">
    <source>
        <dbReference type="SMART" id="SM00382"/>
    </source>
</evidence>
<dbReference type="SUPFAM" id="SSF52540">
    <property type="entry name" value="P-loop containing nucleoside triphosphate hydrolases"/>
    <property type="match status" value="1"/>
</dbReference>
<feature type="non-terminal residue" evidence="6">
    <location>
        <position position="893"/>
    </location>
</feature>
<evidence type="ECO:0000256" key="1">
    <source>
        <dbReference type="ARBA" id="ARBA00022741"/>
    </source>
</evidence>
<organism evidence="6 7">
    <name type="scientific">Adineta steineri</name>
    <dbReference type="NCBI Taxonomy" id="433720"/>
    <lineage>
        <taxon>Eukaryota</taxon>
        <taxon>Metazoa</taxon>
        <taxon>Spiralia</taxon>
        <taxon>Gnathifera</taxon>
        <taxon>Rotifera</taxon>
        <taxon>Eurotatoria</taxon>
        <taxon>Bdelloidea</taxon>
        <taxon>Adinetida</taxon>
        <taxon>Adinetidae</taxon>
        <taxon>Adineta</taxon>
    </lineage>
</organism>
<dbReference type="PROSITE" id="PS00674">
    <property type="entry name" value="AAA"/>
    <property type="match status" value="1"/>
</dbReference>
<dbReference type="Pfam" id="PF00004">
    <property type="entry name" value="AAA"/>
    <property type="match status" value="1"/>
</dbReference>
<dbReference type="EMBL" id="CAJNOI010003111">
    <property type="protein sequence ID" value="CAF1505896.1"/>
    <property type="molecule type" value="Genomic_DNA"/>
</dbReference>
<proteinExistence type="predicted"/>
<gene>
    <name evidence="5" type="ORF">BJG266_LOCUS43440</name>
    <name evidence="6" type="ORF">QVE165_LOCUS60364</name>
</gene>
<feature type="domain" description="AAA+ ATPase" evidence="4">
    <location>
        <begin position="494"/>
        <end position="632"/>
    </location>
</feature>
<dbReference type="PANTHER" id="PTHR23077">
    <property type="entry name" value="AAA-FAMILY ATPASE"/>
    <property type="match status" value="1"/>
</dbReference>
<dbReference type="OrthoDB" id="10018969at2759"/>
<evidence type="ECO:0000256" key="2">
    <source>
        <dbReference type="ARBA" id="ARBA00022840"/>
    </source>
</evidence>
<evidence type="ECO:0000313" key="6">
    <source>
        <dbReference type="EMBL" id="CAF1645834.1"/>
    </source>
</evidence>
<evidence type="ECO:0000313" key="7">
    <source>
        <dbReference type="Proteomes" id="UP000663832"/>
    </source>
</evidence>
<dbReference type="Gene3D" id="1.10.8.60">
    <property type="match status" value="1"/>
</dbReference>
<dbReference type="PANTHER" id="PTHR23077:SF171">
    <property type="entry name" value="NUCLEAR VALOSIN-CONTAINING PROTEIN-LIKE"/>
    <property type="match status" value="1"/>
</dbReference>
<keyword evidence="7" id="KW-1185">Reference proteome</keyword>
<dbReference type="AlphaFoldDB" id="A0A816EC64"/>
<sequence>MANEFSFAKCKYSDITPVPEMKQSTAGPKESNVTKLVASKPVPLEELTITIRIKLKYPQLVDFVDELNKSNDTLIINGKSVSIFQLYALRSTSKPIDMSNQRERPVYRPNLFIRKNDKFGPWNFNYLLDLLELDYRPDTKGSHFPEIWYTTANTCFNVKIIRYDELVIERTEIIDPSGSSEEINTLEDLLKSIGRQNKYGQEDIRSWKKELEVENIKTIEHLQNTVKNENIWEKVSGVKPTVKQMIYDYVQLNAVADSFNQTTDPYRESLATLLGDIHRVKRYFYDAIGKKEQLTYLDRSAVDLAIQELRKFYADDGNILSTIHEYLRTFCVPTASFTDEEIEKKRSIWEKELEQLKNEADNLTIETKSIESECETIKNDLKIRELRLSNISKEEESAKREVDNLKDIARNAAAVTVTWRNNFDRAKMKQEQSEEKKKNAEKDLQETVIKSERIMKKHYKFLQNLQNNTKEINDRQSKIDLIDADEHRKLKVKIGRGLLLYGPPGTGKSELLKRAAVYAGITMTTVPLAAGELNRPYVGETEKLLIDIMYRANTIPYLMCAMTIDEIDGLVPKRDNNAQQSKVDGISVLLSHIEGVKNIPNLIVFGATNRRNMMDDAFLRRMQAKCFVGRPSPEIRKQMLKPLLTKDLKDFTDERLNFLVKITTNFSGAAIGALKSSIVSFLADNPASLSNHTLLSLANNTAREFSCWFGSSTLPEICRIYPNIFDTQSITNTQSQEFSLVLLGRKPSGRILIDLQERKCYIELSDENTIEKPLLNDETSLMTLLARIINGCSSRNIDTIQIIDTDFLSKNNAFDENKIFELLATTFAECDEYNRSMFIFDIDSLIMLSISDSNMSQSTSISNIHLYQYIREKCKQAFVENKPVNSSNNFTAK</sequence>
<protein>
    <recommendedName>
        <fullName evidence="4">AAA+ ATPase domain-containing protein</fullName>
    </recommendedName>
</protein>
<reference evidence="6" key="1">
    <citation type="submission" date="2021-02" db="EMBL/GenBank/DDBJ databases">
        <authorList>
            <person name="Nowell W R."/>
        </authorList>
    </citation>
    <scope>NUCLEOTIDE SEQUENCE</scope>
</reference>
<name>A0A816EC64_9BILA</name>
<dbReference type="EMBL" id="CAJNOM010003455">
    <property type="protein sequence ID" value="CAF1645834.1"/>
    <property type="molecule type" value="Genomic_DNA"/>
</dbReference>
<feature type="coiled-coil region" evidence="3">
    <location>
        <begin position="339"/>
        <end position="450"/>
    </location>
</feature>